<dbReference type="Pfam" id="PF24883">
    <property type="entry name" value="NPHP3_N"/>
    <property type="match status" value="1"/>
</dbReference>
<accession>A0A166D8W9</accession>
<sequence length="111" mass="12516">MLRIQWQKHAATSVMRWYTGVFGGNLWQYDKGHLQPPTKILEAALNDALDSFDDVYIIMDSLDECDERQEIVQSIQSIASRASDILHIVVSSRPGTEIMPGLLALSQLEDI</sequence>
<keyword evidence="4" id="KW-1185">Reference proteome</keyword>
<feature type="domain" description="Nephrocystin 3-like N-terminal" evidence="2">
    <location>
        <begin position="33"/>
        <end position="93"/>
    </location>
</feature>
<dbReference type="EMBL" id="KV417617">
    <property type="protein sequence ID" value="KZP14449.1"/>
    <property type="molecule type" value="Genomic_DNA"/>
</dbReference>
<dbReference type="InterPro" id="IPR056884">
    <property type="entry name" value="NPHP3-like_N"/>
</dbReference>
<organism evidence="3 4">
    <name type="scientific">Athelia psychrophila</name>
    <dbReference type="NCBI Taxonomy" id="1759441"/>
    <lineage>
        <taxon>Eukaryota</taxon>
        <taxon>Fungi</taxon>
        <taxon>Dikarya</taxon>
        <taxon>Basidiomycota</taxon>
        <taxon>Agaricomycotina</taxon>
        <taxon>Agaricomycetes</taxon>
        <taxon>Agaricomycetidae</taxon>
        <taxon>Atheliales</taxon>
        <taxon>Atheliaceae</taxon>
        <taxon>Athelia</taxon>
    </lineage>
</organism>
<evidence type="ECO:0000313" key="4">
    <source>
        <dbReference type="Proteomes" id="UP000076532"/>
    </source>
</evidence>
<gene>
    <name evidence="3" type="ORF">FIBSPDRAFT_959658</name>
</gene>
<evidence type="ECO:0000256" key="1">
    <source>
        <dbReference type="ARBA" id="ARBA00022737"/>
    </source>
</evidence>
<proteinExistence type="predicted"/>
<reference evidence="3 4" key="1">
    <citation type="journal article" date="2016" name="Mol. Biol. Evol.">
        <title>Comparative Genomics of Early-Diverging Mushroom-Forming Fungi Provides Insights into the Origins of Lignocellulose Decay Capabilities.</title>
        <authorList>
            <person name="Nagy L.G."/>
            <person name="Riley R."/>
            <person name="Tritt A."/>
            <person name="Adam C."/>
            <person name="Daum C."/>
            <person name="Floudas D."/>
            <person name="Sun H."/>
            <person name="Yadav J.S."/>
            <person name="Pangilinan J."/>
            <person name="Larsson K.H."/>
            <person name="Matsuura K."/>
            <person name="Barry K."/>
            <person name="Labutti K."/>
            <person name="Kuo R."/>
            <person name="Ohm R.A."/>
            <person name="Bhattacharya S.S."/>
            <person name="Shirouzu T."/>
            <person name="Yoshinaga Y."/>
            <person name="Martin F.M."/>
            <person name="Grigoriev I.V."/>
            <person name="Hibbett D.S."/>
        </authorList>
    </citation>
    <scope>NUCLEOTIDE SEQUENCE [LARGE SCALE GENOMIC DNA]</scope>
    <source>
        <strain evidence="3 4">CBS 109695</strain>
    </source>
</reference>
<dbReference type="OrthoDB" id="7464126at2759"/>
<name>A0A166D8W9_9AGAM</name>
<dbReference type="Proteomes" id="UP000076532">
    <property type="component" value="Unassembled WGS sequence"/>
</dbReference>
<evidence type="ECO:0000313" key="3">
    <source>
        <dbReference type="EMBL" id="KZP14449.1"/>
    </source>
</evidence>
<keyword evidence="1" id="KW-0677">Repeat</keyword>
<protein>
    <recommendedName>
        <fullName evidence="2">Nephrocystin 3-like N-terminal domain-containing protein</fullName>
    </recommendedName>
</protein>
<dbReference type="AlphaFoldDB" id="A0A166D8W9"/>
<evidence type="ECO:0000259" key="2">
    <source>
        <dbReference type="Pfam" id="PF24883"/>
    </source>
</evidence>